<dbReference type="AlphaFoldDB" id="A0A2N9MA48"/>
<gene>
    <name evidence="2" type="ORF">SBA5_970007</name>
</gene>
<evidence type="ECO:0000313" key="2">
    <source>
        <dbReference type="EMBL" id="SPE32282.1"/>
    </source>
</evidence>
<dbReference type="Proteomes" id="UP000239735">
    <property type="component" value="Unassembled WGS sequence"/>
</dbReference>
<dbReference type="EMBL" id="OKRB01000160">
    <property type="protein sequence ID" value="SPE32282.1"/>
    <property type="molecule type" value="Genomic_DNA"/>
</dbReference>
<accession>A0A2N9MA48</accession>
<proteinExistence type="predicted"/>
<sequence>MVANKKPHNRIGVKWASGLTLFRSSIKNMRKRRRQGSVRFGRLRPEPCSGSGWGQLRR</sequence>
<name>A0A2N9MA48_9BACT</name>
<evidence type="ECO:0000256" key="1">
    <source>
        <dbReference type="SAM" id="MobiDB-lite"/>
    </source>
</evidence>
<feature type="region of interest" description="Disordered" evidence="1">
    <location>
        <begin position="30"/>
        <end position="58"/>
    </location>
</feature>
<organism evidence="2 3">
    <name type="scientific">Candidatus Sulfuritelmatomonas gaucii</name>
    <dbReference type="NCBI Taxonomy" id="2043161"/>
    <lineage>
        <taxon>Bacteria</taxon>
        <taxon>Pseudomonadati</taxon>
        <taxon>Acidobacteriota</taxon>
        <taxon>Terriglobia</taxon>
        <taxon>Terriglobales</taxon>
        <taxon>Acidobacteriaceae</taxon>
        <taxon>Candidatus Sulfuritelmatomonas</taxon>
    </lineage>
</organism>
<reference evidence="3" key="1">
    <citation type="submission" date="2018-02" db="EMBL/GenBank/DDBJ databases">
        <authorList>
            <person name="Hausmann B."/>
        </authorList>
    </citation>
    <scope>NUCLEOTIDE SEQUENCE [LARGE SCALE GENOMIC DNA]</scope>
    <source>
        <strain evidence="3">Peat soil MAG SbA5</strain>
    </source>
</reference>
<protein>
    <submittedName>
        <fullName evidence="2">Uncharacterized protein</fullName>
    </submittedName>
</protein>
<evidence type="ECO:0000313" key="3">
    <source>
        <dbReference type="Proteomes" id="UP000239735"/>
    </source>
</evidence>